<protein>
    <submittedName>
        <fullName evidence="1">Uncharacterized protein</fullName>
    </submittedName>
</protein>
<gene>
    <name evidence="1" type="primary">HaOG213912</name>
    <name evidence="1" type="ORF">B5X24_HaOG213912</name>
</gene>
<keyword evidence="2" id="KW-1185">Reference proteome</keyword>
<sequence length="104" mass="11224">MSGRGGQVIADARPAPLGAAVCAPSACAARRPATTSNILRRDVHVPLIDERVGDVPCRTVSRRVPSNLRHNTSTSVTYIPDISDHITRVRGTTTDTLEMTQQYV</sequence>
<name>A0A2W1B8I3_HELAM</name>
<reference evidence="1 2" key="1">
    <citation type="journal article" date="2017" name="BMC Biol.">
        <title>Genomic innovations, transcriptional plasticity and gene loss underlying the evolution and divergence of two highly polyphagous and invasive Helicoverpa pest species.</title>
        <authorList>
            <person name="Pearce S.L."/>
            <person name="Clarke D.F."/>
            <person name="East P.D."/>
            <person name="Elfekih S."/>
            <person name="Gordon K.H."/>
            <person name="Jermiin L.S."/>
            <person name="McGaughran A."/>
            <person name="Oakeshott J.G."/>
            <person name="Papanikolaou A."/>
            <person name="Perera O.P."/>
            <person name="Rane R.V."/>
            <person name="Richards S."/>
            <person name="Tay W.T."/>
            <person name="Walsh T.K."/>
            <person name="Anderson A."/>
            <person name="Anderson C.J."/>
            <person name="Asgari S."/>
            <person name="Board P.G."/>
            <person name="Bretschneider A."/>
            <person name="Campbell P.M."/>
            <person name="Chertemps T."/>
            <person name="Christeller J.T."/>
            <person name="Coppin C.W."/>
            <person name="Downes S.J."/>
            <person name="Duan G."/>
            <person name="Farnsworth C.A."/>
            <person name="Good R.T."/>
            <person name="Han L.B."/>
            <person name="Han Y.C."/>
            <person name="Hatje K."/>
            <person name="Horne I."/>
            <person name="Huang Y.P."/>
            <person name="Hughes D.S."/>
            <person name="Jacquin-Joly E."/>
            <person name="James W."/>
            <person name="Jhangiani S."/>
            <person name="Kollmar M."/>
            <person name="Kuwar S.S."/>
            <person name="Li S."/>
            <person name="Liu N.Y."/>
            <person name="Maibeche M.T."/>
            <person name="Miller J.R."/>
            <person name="Montagne N."/>
            <person name="Perry T."/>
            <person name="Qu J."/>
            <person name="Song S.V."/>
            <person name="Sutton G.G."/>
            <person name="Vogel H."/>
            <person name="Walenz B.P."/>
            <person name="Xu W."/>
            <person name="Zhang H.J."/>
            <person name="Zou Z."/>
            <person name="Batterham P."/>
            <person name="Edwards O.R."/>
            <person name="Feyereisen R."/>
            <person name="Gibbs R.A."/>
            <person name="Heckel D.G."/>
            <person name="McGrath A."/>
            <person name="Robin C."/>
            <person name="Scherer S.E."/>
            <person name="Worley K.C."/>
            <person name="Wu Y.D."/>
        </authorList>
    </citation>
    <scope>NUCLEOTIDE SEQUENCE [LARGE SCALE GENOMIC DNA]</scope>
    <source>
        <strain evidence="1">Harm_GR_Male_#8</strain>
        <tissue evidence="1">Whole organism</tissue>
    </source>
</reference>
<dbReference type="EMBL" id="KZ150358">
    <property type="protein sequence ID" value="PZC71221.1"/>
    <property type="molecule type" value="Genomic_DNA"/>
</dbReference>
<organism evidence="1 2">
    <name type="scientific">Helicoverpa armigera</name>
    <name type="common">Cotton bollworm</name>
    <name type="synonym">Heliothis armigera</name>
    <dbReference type="NCBI Taxonomy" id="29058"/>
    <lineage>
        <taxon>Eukaryota</taxon>
        <taxon>Metazoa</taxon>
        <taxon>Ecdysozoa</taxon>
        <taxon>Arthropoda</taxon>
        <taxon>Hexapoda</taxon>
        <taxon>Insecta</taxon>
        <taxon>Pterygota</taxon>
        <taxon>Neoptera</taxon>
        <taxon>Endopterygota</taxon>
        <taxon>Lepidoptera</taxon>
        <taxon>Glossata</taxon>
        <taxon>Ditrysia</taxon>
        <taxon>Noctuoidea</taxon>
        <taxon>Noctuidae</taxon>
        <taxon>Heliothinae</taxon>
        <taxon>Helicoverpa</taxon>
    </lineage>
</organism>
<evidence type="ECO:0000313" key="2">
    <source>
        <dbReference type="Proteomes" id="UP000249218"/>
    </source>
</evidence>
<accession>A0A2W1B8I3</accession>
<dbReference type="Proteomes" id="UP000249218">
    <property type="component" value="Unassembled WGS sequence"/>
</dbReference>
<evidence type="ECO:0000313" key="1">
    <source>
        <dbReference type="EMBL" id="PZC71221.1"/>
    </source>
</evidence>
<dbReference type="AlphaFoldDB" id="A0A2W1B8I3"/>
<proteinExistence type="predicted"/>